<keyword evidence="3" id="KW-1185">Reference proteome</keyword>
<dbReference type="InterPro" id="IPR007329">
    <property type="entry name" value="FMN-bd"/>
</dbReference>
<proteinExistence type="predicted"/>
<dbReference type="AlphaFoldDB" id="A0A6N8UA66"/>
<reference evidence="2 3" key="1">
    <citation type="submission" date="2019-12" db="EMBL/GenBank/DDBJ databases">
        <authorList>
            <person name="Yang R."/>
        </authorList>
    </citation>
    <scope>NUCLEOTIDE SEQUENCE [LARGE SCALE GENOMIC DNA]</scope>
    <source>
        <strain evidence="2 3">DONG20-135</strain>
    </source>
</reference>
<dbReference type="EMBL" id="WUUQ01000001">
    <property type="protein sequence ID" value="MXQ72707.1"/>
    <property type="molecule type" value="Genomic_DNA"/>
</dbReference>
<protein>
    <submittedName>
        <fullName evidence="2">FMN-binding protein</fullName>
    </submittedName>
</protein>
<evidence type="ECO:0000313" key="3">
    <source>
        <dbReference type="Proteomes" id="UP000434036"/>
    </source>
</evidence>
<dbReference type="SMART" id="SM00900">
    <property type="entry name" value="FMN_bind"/>
    <property type="match status" value="1"/>
</dbReference>
<dbReference type="RefSeq" id="WP_160624190.1">
    <property type="nucleotide sequence ID" value="NZ_WUUQ01000001.1"/>
</dbReference>
<accession>A0A6N8UA66</accession>
<evidence type="ECO:0000313" key="2">
    <source>
        <dbReference type="EMBL" id="MXQ72707.1"/>
    </source>
</evidence>
<dbReference type="GO" id="GO:0010181">
    <property type="term" value="F:FMN binding"/>
    <property type="evidence" value="ECO:0007669"/>
    <property type="project" value="InterPro"/>
</dbReference>
<organism evidence="2 3">
    <name type="scientific">Copranaerobaculum intestinale</name>
    <dbReference type="NCBI Taxonomy" id="2692629"/>
    <lineage>
        <taxon>Bacteria</taxon>
        <taxon>Bacillati</taxon>
        <taxon>Bacillota</taxon>
        <taxon>Erysipelotrichia</taxon>
        <taxon>Erysipelotrichales</taxon>
        <taxon>Erysipelotrichaceae</taxon>
        <taxon>Copranaerobaculum</taxon>
    </lineage>
</organism>
<dbReference type="Gene3D" id="3.90.1010.20">
    <property type="match status" value="1"/>
</dbReference>
<name>A0A6N8UA66_9FIRM</name>
<gene>
    <name evidence="2" type="ORF">GSF08_01945</name>
</gene>
<dbReference type="Pfam" id="PF04205">
    <property type="entry name" value="FMN_bind"/>
    <property type="match status" value="1"/>
</dbReference>
<dbReference type="Proteomes" id="UP000434036">
    <property type="component" value="Unassembled WGS sequence"/>
</dbReference>
<feature type="domain" description="FMN-binding" evidence="1">
    <location>
        <begin position="54"/>
        <end position="128"/>
    </location>
</feature>
<dbReference type="GO" id="GO:0016020">
    <property type="term" value="C:membrane"/>
    <property type="evidence" value="ECO:0007669"/>
    <property type="project" value="InterPro"/>
</dbReference>
<evidence type="ECO:0000259" key="1">
    <source>
        <dbReference type="SMART" id="SM00900"/>
    </source>
</evidence>
<sequence length="130" mass="14077">MKRSKTIGITALCMILLLGAGGLFLMRSIVNKAIHLKIHSVNLSNLTNGVYEGAYDIDPVQVALKVIITNHRITDIQIIKHQNGLGRDAEAIVKSIIAQQTLKVDTVSGATVSSQCILKAVEISLTEEEK</sequence>
<reference evidence="2 3" key="2">
    <citation type="submission" date="2020-01" db="EMBL/GenBank/DDBJ databases">
        <title>Clostridiaceae sp. nov. isolated from the gut of human by culturomics.</title>
        <authorList>
            <person name="Chang Y."/>
        </authorList>
    </citation>
    <scope>NUCLEOTIDE SEQUENCE [LARGE SCALE GENOMIC DNA]</scope>
    <source>
        <strain evidence="2 3">DONG20-135</strain>
    </source>
</reference>
<comment type="caution">
    <text evidence="2">The sequence shown here is derived from an EMBL/GenBank/DDBJ whole genome shotgun (WGS) entry which is preliminary data.</text>
</comment>